<accession>A0A2U9BX37</accession>
<evidence type="ECO:0000256" key="1">
    <source>
        <dbReference type="SAM" id="MobiDB-lite"/>
    </source>
</evidence>
<feature type="region of interest" description="Disordered" evidence="1">
    <location>
        <begin position="37"/>
        <end position="63"/>
    </location>
</feature>
<dbReference type="EMBL" id="CP026252">
    <property type="protein sequence ID" value="AWP07926.1"/>
    <property type="molecule type" value="Genomic_DNA"/>
</dbReference>
<dbReference type="AlphaFoldDB" id="A0A2U9BX37"/>
<protein>
    <submittedName>
        <fullName evidence="2">Uncharacterized protein</fullName>
    </submittedName>
</protein>
<feature type="non-terminal residue" evidence="2">
    <location>
        <position position="77"/>
    </location>
</feature>
<name>A0A2U9BX37_SCOMX</name>
<evidence type="ECO:0000313" key="3">
    <source>
        <dbReference type="Proteomes" id="UP000246464"/>
    </source>
</evidence>
<evidence type="ECO:0000313" key="2">
    <source>
        <dbReference type="EMBL" id="AWP07926.1"/>
    </source>
</evidence>
<keyword evidence="3" id="KW-1185">Reference proteome</keyword>
<sequence>QVRLADPQTLEAALHKALAVEDILTEGLDFQPRQVSVRPKTQALQPPGPTSFPTGSERKVMSPDDRQNLVCWKCHQR</sequence>
<dbReference type="Proteomes" id="UP000246464">
    <property type="component" value="Chromosome 10"/>
</dbReference>
<feature type="non-terminal residue" evidence="2">
    <location>
        <position position="1"/>
    </location>
</feature>
<proteinExistence type="predicted"/>
<reference evidence="2 3" key="1">
    <citation type="submission" date="2017-12" db="EMBL/GenBank/DDBJ databases">
        <title>Integrating genomic resources of turbot (Scophthalmus maximus) in depth evaluation of genetic and physical mapping variation across individuals.</title>
        <authorList>
            <person name="Martinez P."/>
        </authorList>
    </citation>
    <scope>NUCLEOTIDE SEQUENCE [LARGE SCALE GENOMIC DNA]</scope>
</reference>
<gene>
    <name evidence="2" type="ORF">SMAX5B_011654</name>
</gene>
<organism evidence="2 3">
    <name type="scientific">Scophthalmus maximus</name>
    <name type="common">Turbot</name>
    <name type="synonym">Psetta maxima</name>
    <dbReference type="NCBI Taxonomy" id="52904"/>
    <lineage>
        <taxon>Eukaryota</taxon>
        <taxon>Metazoa</taxon>
        <taxon>Chordata</taxon>
        <taxon>Craniata</taxon>
        <taxon>Vertebrata</taxon>
        <taxon>Euteleostomi</taxon>
        <taxon>Actinopterygii</taxon>
        <taxon>Neopterygii</taxon>
        <taxon>Teleostei</taxon>
        <taxon>Neoteleostei</taxon>
        <taxon>Acanthomorphata</taxon>
        <taxon>Carangaria</taxon>
        <taxon>Pleuronectiformes</taxon>
        <taxon>Pleuronectoidei</taxon>
        <taxon>Scophthalmidae</taxon>
        <taxon>Scophthalmus</taxon>
    </lineage>
</organism>